<evidence type="ECO:0000256" key="2">
    <source>
        <dbReference type="ARBA" id="ARBA00022801"/>
    </source>
</evidence>
<evidence type="ECO:0000313" key="5">
    <source>
        <dbReference type="Proteomes" id="UP000306477"/>
    </source>
</evidence>
<evidence type="ECO:0000313" key="4">
    <source>
        <dbReference type="EMBL" id="THE10734.1"/>
    </source>
</evidence>
<keyword evidence="2 4" id="KW-0378">Hydrolase</keyword>
<dbReference type="AlphaFoldDB" id="A0A4S3PNB6"/>
<evidence type="ECO:0000256" key="1">
    <source>
        <dbReference type="ARBA" id="ARBA00005582"/>
    </source>
</evidence>
<dbReference type="Gene3D" id="3.90.79.10">
    <property type="entry name" value="Nucleoside Triphosphate Pyrophosphohydrolase"/>
    <property type="match status" value="1"/>
</dbReference>
<dbReference type="InterPro" id="IPR015797">
    <property type="entry name" value="NUDIX_hydrolase-like_dom_sf"/>
</dbReference>
<dbReference type="GO" id="GO:0016787">
    <property type="term" value="F:hydrolase activity"/>
    <property type="evidence" value="ECO:0007669"/>
    <property type="project" value="UniProtKB-KW"/>
</dbReference>
<dbReference type="PROSITE" id="PS51462">
    <property type="entry name" value="NUDIX"/>
    <property type="match status" value="1"/>
</dbReference>
<comment type="similarity">
    <text evidence="1">Belongs to the Nudix hydrolase family.</text>
</comment>
<dbReference type="EMBL" id="SLUB01000040">
    <property type="protein sequence ID" value="THE10734.1"/>
    <property type="molecule type" value="Genomic_DNA"/>
</dbReference>
<feature type="domain" description="Nudix hydrolase" evidence="3">
    <location>
        <begin position="1"/>
        <end position="143"/>
    </location>
</feature>
<dbReference type="Proteomes" id="UP000306477">
    <property type="component" value="Unassembled WGS sequence"/>
</dbReference>
<comment type="caution">
    <text evidence="4">The sequence shown here is derived from an EMBL/GenBank/DDBJ whole genome shotgun (WGS) entry which is preliminary data.</text>
</comment>
<name>A0A4S3PNB6_9BACI</name>
<reference evidence="4 5" key="1">
    <citation type="journal article" date="2019" name="Indoor Air">
        <title>Impacts of indoor surface finishes on bacterial viability.</title>
        <authorList>
            <person name="Hu J."/>
            <person name="Maamar S.B."/>
            <person name="Glawe A.J."/>
            <person name="Gottel N."/>
            <person name="Gilbert J.A."/>
            <person name="Hartmann E.M."/>
        </authorList>
    </citation>
    <scope>NUCLEOTIDE SEQUENCE [LARGE SCALE GENOMIC DNA]</scope>
    <source>
        <strain evidence="4 5">AF060A6</strain>
    </source>
</reference>
<proteinExistence type="inferred from homology"/>
<dbReference type="RefSeq" id="WP_136380851.1">
    <property type="nucleotide sequence ID" value="NZ_SLUB01000040.1"/>
</dbReference>
<protein>
    <submittedName>
        <fullName evidence="4">NUDIX hydrolase</fullName>
    </submittedName>
</protein>
<evidence type="ECO:0000259" key="3">
    <source>
        <dbReference type="PROSITE" id="PS51462"/>
    </source>
</evidence>
<accession>A0A4S3PNB6</accession>
<gene>
    <name evidence="4" type="ORF">E1I69_17460</name>
</gene>
<sequence>MSRQAVGAIVYKEDQFLLVHKVKVGSEKIPGEWDFIKGGIEESDESSRHAMLRELKEETGSTDFLIVKQFEEKICFSFPQKIKLKIGFERQETTMFLVEYTGITENLLPMDEEIAELQWLTKNEVPNKLTHDDTRSFFIKYLSSLSTK</sequence>
<dbReference type="OrthoDB" id="9816289at2"/>
<dbReference type="PANTHER" id="PTHR43736:SF1">
    <property type="entry name" value="DIHYDRONEOPTERIN TRIPHOSPHATE DIPHOSPHATASE"/>
    <property type="match status" value="1"/>
</dbReference>
<dbReference type="InterPro" id="IPR020084">
    <property type="entry name" value="NUDIX_hydrolase_CS"/>
</dbReference>
<dbReference type="Pfam" id="PF00293">
    <property type="entry name" value="NUDIX"/>
    <property type="match status" value="1"/>
</dbReference>
<dbReference type="PANTHER" id="PTHR43736">
    <property type="entry name" value="ADP-RIBOSE PYROPHOSPHATASE"/>
    <property type="match status" value="1"/>
</dbReference>
<organism evidence="4 5">
    <name type="scientific">Bacillus timonensis</name>
    <dbReference type="NCBI Taxonomy" id="1033734"/>
    <lineage>
        <taxon>Bacteria</taxon>
        <taxon>Bacillati</taxon>
        <taxon>Bacillota</taxon>
        <taxon>Bacilli</taxon>
        <taxon>Bacillales</taxon>
        <taxon>Bacillaceae</taxon>
        <taxon>Bacillus</taxon>
    </lineage>
</organism>
<dbReference type="PROSITE" id="PS00893">
    <property type="entry name" value="NUDIX_BOX"/>
    <property type="match status" value="1"/>
</dbReference>
<dbReference type="SUPFAM" id="SSF55811">
    <property type="entry name" value="Nudix"/>
    <property type="match status" value="1"/>
</dbReference>
<dbReference type="InterPro" id="IPR000086">
    <property type="entry name" value="NUDIX_hydrolase_dom"/>
</dbReference>
<keyword evidence="5" id="KW-1185">Reference proteome</keyword>